<name>A0A9D9HS34_9BACT</name>
<reference evidence="5" key="1">
    <citation type="submission" date="2020-10" db="EMBL/GenBank/DDBJ databases">
        <authorList>
            <person name="Gilroy R."/>
        </authorList>
    </citation>
    <scope>NUCLEOTIDE SEQUENCE</scope>
    <source>
        <strain evidence="5">G3-3990</strain>
    </source>
</reference>
<dbReference type="PANTHER" id="PTHR30154:SF34">
    <property type="entry name" value="TRANSCRIPTIONAL REGULATOR AZLB"/>
    <property type="match status" value="1"/>
</dbReference>
<dbReference type="Proteomes" id="UP000823641">
    <property type="component" value="Unassembled WGS sequence"/>
</dbReference>
<dbReference type="Gene3D" id="3.30.70.920">
    <property type="match status" value="1"/>
</dbReference>
<dbReference type="InterPro" id="IPR000485">
    <property type="entry name" value="AsnC-type_HTH_dom"/>
</dbReference>
<keyword evidence="3" id="KW-0804">Transcription</keyword>
<dbReference type="InterPro" id="IPR011991">
    <property type="entry name" value="ArsR-like_HTH"/>
</dbReference>
<comment type="caution">
    <text evidence="5">The sequence shown here is derived from an EMBL/GenBank/DDBJ whole genome shotgun (WGS) entry which is preliminary data.</text>
</comment>
<dbReference type="Gene3D" id="1.10.10.10">
    <property type="entry name" value="Winged helix-like DNA-binding domain superfamily/Winged helix DNA-binding domain"/>
    <property type="match status" value="1"/>
</dbReference>
<dbReference type="Pfam" id="PF13412">
    <property type="entry name" value="HTH_24"/>
    <property type="match status" value="1"/>
</dbReference>
<dbReference type="PANTHER" id="PTHR30154">
    <property type="entry name" value="LEUCINE-RESPONSIVE REGULATORY PROTEIN"/>
    <property type="match status" value="1"/>
</dbReference>
<dbReference type="InterPro" id="IPR036388">
    <property type="entry name" value="WH-like_DNA-bd_sf"/>
</dbReference>
<dbReference type="SUPFAM" id="SSF46785">
    <property type="entry name" value="Winged helix' DNA-binding domain"/>
    <property type="match status" value="1"/>
</dbReference>
<dbReference type="InterPro" id="IPR019888">
    <property type="entry name" value="Tscrpt_reg_AsnC-like"/>
</dbReference>
<evidence type="ECO:0000256" key="2">
    <source>
        <dbReference type="ARBA" id="ARBA00023125"/>
    </source>
</evidence>
<evidence type="ECO:0000259" key="4">
    <source>
        <dbReference type="PROSITE" id="PS50956"/>
    </source>
</evidence>
<gene>
    <name evidence="5" type="ORF">IAA73_00730</name>
</gene>
<dbReference type="EMBL" id="JADIMG010000004">
    <property type="protein sequence ID" value="MBO8458850.1"/>
    <property type="molecule type" value="Genomic_DNA"/>
</dbReference>
<evidence type="ECO:0000256" key="3">
    <source>
        <dbReference type="ARBA" id="ARBA00023163"/>
    </source>
</evidence>
<accession>A0A9D9HS34</accession>
<dbReference type="CDD" id="cd00090">
    <property type="entry name" value="HTH_ARSR"/>
    <property type="match status" value="1"/>
</dbReference>
<dbReference type="GO" id="GO:0043200">
    <property type="term" value="P:response to amino acid"/>
    <property type="evidence" value="ECO:0007669"/>
    <property type="project" value="TreeGrafter"/>
</dbReference>
<sequence>MEKTIDELDRSILRIITKNARIPFKDVADECGVSRAAVHQRVQRLIELGVITGSSYNVNPKCLGYQMCAYVGIILEKGSMYKDVIEALDNIPEIIESQYTLGAYSILVKLYARNDEHLMRLLNGQIQSIPGVASTETLVSLDQRIKRQIPIELNR</sequence>
<dbReference type="AlphaFoldDB" id="A0A9D9HS34"/>
<reference evidence="5" key="2">
    <citation type="journal article" date="2021" name="PeerJ">
        <title>Extensive microbial diversity within the chicken gut microbiome revealed by metagenomics and culture.</title>
        <authorList>
            <person name="Gilroy R."/>
            <person name="Ravi A."/>
            <person name="Getino M."/>
            <person name="Pursley I."/>
            <person name="Horton D.L."/>
            <person name="Alikhan N.F."/>
            <person name="Baker D."/>
            <person name="Gharbi K."/>
            <person name="Hall N."/>
            <person name="Watson M."/>
            <person name="Adriaenssens E.M."/>
            <person name="Foster-Nyarko E."/>
            <person name="Jarju S."/>
            <person name="Secka A."/>
            <person name="Antonio M."/>
            <person name="Oren A."/>
            <person name="Chaudhuri R.R."/>
            <person name="La Ragione R."/>
            <person name="Hildebrand F."/>
            <person name="Pallen M.J."/>
        </authorList>
    </citation>
    <scope>NUCLEOTIDE SEQUENCE</scope>
    <source>
        <strain evidence="5">G3-3990</strain>
    </source>
</reference>
<dbReference type="PROSITE" id="PS50956">
    <property type="entry name" value="HTH_ASNC_2"/>
    <property type="match status" value="1"/>
</dbReference>
<proteinExistence type="predicted"/>
<dbReference type="GO" id="GO:0043565">
    <property type="term" value="F:sequence-specific DNA binding"/>
    <property type="evidence" value="ECO:0007669"/>
    <property type="project" value="InterPro"/>
</dbReference>
<dbReference type="SMART" id="SM00344">
    <property type="entry name" value="HTH_ASNC"/>
    <property type="match status" value="1"/>
</dbReference>
<keyword evidence="1" id="KW-0805">Transcription regulation</keyword>
<feature type="domain" description="HTH asnC-type" evidence="4">
    <location>
        <begin position="5"/>
        <end position="66"/>
    </location>
</feature>
<dbReference type="SUPFAM" id="SSF54909">
    <property type="entry name" value="Dimeric alpha+beta barrel"/>
    <property type="match status" value="1"/>
</dbReference>
<dbReference type="Pfam" id="PF01037">
    <property type="entry name" value="AsnC_trans_reg"/>
    <property type="match status" value="1"/>
</dbReference>
<dbReference type="InterPro" id="IPR019887">
    <property type="entry name" value="Tscrpt_reg_AsnC/Lrp_C"/>
</dbReference>
<dbReference type="GO" id="GO:0006355">
    <property type="term" value="P:regulation of DNA-templated transcription"/>
    <property type="evidence" value="ECO:0007669"/>
    <property type="project" value="UniProtKB-ARBA"/>
</dbReference>
<organism evidence="5 6">
    <name type="scientific">Candidatus Gallipaludibacter merdavium</name>
    <dbReference type="NCBI Taxonomy" id="2840839"/>
    <lineage>
        <taxon>Bacteria</taxon>
        <taxon>Pseudomonadati</taxon>
        <taxon>Bacteroidota</taxon>
        <taxon>Bacteroidia</taxon>
        <taxon>Bacteroidales</taxon>
        <taxon>Candidatus Gallipaludibacter</taxon>
    </lineage>
</organism>
<protein>
    <submittedName>
        <fullName evidence="5">Winged helix-turn-helix transcriptional regulator</fullName>
    </submittedName>
</protein>
<dbReference type="InterPro" id="IPR011008">
    <property type="entry name" value="Dimeric_a/b-barrel"/>
</dbReference>
<dbReference type="PRINTS" id="PR00033">
    <property type="entry name" value="HTHASNC"/>
</dbReference>
<evidence type="ECO:0000313" key="5">
    <source>
        <dbReference type="EMBL" id="MBO8458850.1"/>
    </source>
</evidence>
<evidence type="ECO:0000313" key="6">
    <source>
        <dbReference type="Proteomes" id="UP000823641"/>
    </source>
</evidence>
<keyword evidence="2" id="KW-0238">DNA-binding</keyword>
<dbReference type="GO" id="GO:0005829">
    <property type="term" value="C:cytosol"/>
    <property type="evidence" value="ECO:0007669"/>
    <property type="project" value="TreeGrafter"/>
</dbReference>
<dbReference type="InterPro" id="IPR036390">
    <property type="entry name" value="WH_DNA-bd_sf"/>
</dbReference>
<evidence type="ECO:0000256" key="1">
    <source>
        <dbReference type="ARBA" id="ARBA00023015"/>
    </source>
</evidence>